<keyword evidence="4" id="KW-1185">Reference proteome</keyword>
<evidence type="ECO:0000313" key="4">
    <source>
        <dbReference type="Proteomes" id="UP000233080"/>
    </source>
</evidence>
<dbReference type="InterPro" id="IPR052110">
    <property type="entry name" value="MCFD2-like"/>
</dbReference>
<proteinExistence type="predicted"/>
<keyword evidence="2" id="KW-0677">Repeat</keyword>
<accession>A0A2K5J129</accession>
<evidence type="ECO:0000256" key="2">
    <source>
        <dbReference type="ARBA" id="ARBA00022737"/>
    </source>
</evidence>
<organism evidence="3 4">
    <name type="scientific">Colobus angolensis palliatus</name>
    <name type="common">Peters' Angolan colobus</name>
    <dbReference type="NCBI Taxonomy" id="336983"/>
    <lineage>
        <taxon>Eukaryota</taxon>
        <taxon>Metazoa</taxon>
        <taxon>Chordata</taxon>
        <taxon>Craniata</taxon>
        <taxon>Vertebrata</taxon>
        <taxon>Euteleostomi</taxon>
        <taxon>Mammalia</taxon>
        <taxon>Eutheria</taxon>
        <taxon>Euarchontoglires</taxon>
        <taxon>Primates</taxon>
        <taxon>Haplorrhini</taxon>
        <taxon>Catarrhini</taxon>
        <taxon>Cercopithecidae</taxon>
        <taxon>Colobinae</taxon>
        <taxon>Colobus</taxon>
    </lineage>
</organism>
<dbReference type="PANTHER" id="PTHR23104:SF15">
    <property type="entry name" value="CELL GROWTH REGULATOR WITH EF HAND DOMAIN PROTEIN 1"/>
    <property type="match status" value="1"/>
</dbReference>
<evidence type="ECO:0000313" key="3">
    <source>
        <dbReference type="Ensembl" id="ENSCANP00000022639.1"/>
    </source>
</evidence>
<evidence type="ECO:0008006" key="5">
    <source>
        <dbReference type="Google" id="ProtNLM"/>
    </source>
</evidence>
<dbReference type="Ensembl" id="ENSCANT00000045621.1">
    <property type="protein sequence ID" value="ENSCANP00000022639.1"/>
    <property type="gene ID" value="ENSCANG00000034745.1"/>
</dbReference>
<name>A0A2K5J129_COLAP</name>
<protein>
    <recommendedName>
        <fullName evidence="5">EF-hand domain-containing protein</fullName>
    </recommendedName>
</protein>
<dbReference type="Proteomes" id="UP000233080">
    <property type="component" value="Unassembled WGS sequence"/>
</dbReference>
<evidence type="ECO:0000256" key="1">
    <source>
        <dbReference type="ARBA" id="ARBA00022729"/>
    </source>
</evidence>
<dbReference type="InterPro" id="IPR018247">
    <property type="entry name" value="EF_Hand_1_Ca_BS"/>
</dbReference>
<dbReference type="AlphaFoldDB" id="A0A2K5J129"/>
<reference evidence="3" key="1">
    <citation type="submission" date="2025-08" db="UniProtKB">
        <authorList>
            <consortium name="Ensembl"/>
        </authorList>
    </citation>
    <scope>IDENTIFICATION</scope>
</reference>
<keyword evidence="1" id="KW-0732">Signal</keyword>
<dbReference type="PANTHER" id="PTHR23104">
    <property type="entry name" value="MULTIPLE COAGULATION FACTOR DEFICIENCY PROTEIN 2 NEURAL STEM CELL DERIVED NEURONAL SURVIVAL PROTEIN"/>
    <property type="match status" value="1"/>
</dbReference>
<sequence>MLTAALAPGAANSPTTNPVILIVDKVLETQDLNGDGLMTPAELINFPGEAPSHVEPYPPYIGVGPNSNMCSRSDLPEDNTLDLGSQLWLRHPLNSKVGSTAGLDGGEKVMQPQW</sequence>
<reference evidence="3" key="2">
    <citation type="submission" date="2025-09" db="UniProtKB">
        <authorList>
            <consortium name="Ensembl"/>
        </authorList>
    </citation>
    <scope>IDENTIFICATION</scope>
</reference>
<dbReference type="PROSITE" id="PS00018">
    <property type="entry name" value="EF_HAND_1"/>
    <property type="match status" value="1"/>
</dbReference>